<gene>
    <name evidence="1" type="ORF">BJF95_15290</name>
</gene>
<accession>A0A1Q8ZXB2</accession>
<dbReference type="Gene3D" id="3.30.1150.10">
    <property type="match status" value="1"/>
</dbReference>
<evidence type="ECO:0008006" key="3">
    <source>
        <dbReference type="Google" id="ProtNLM"/>
    </source>
</evidence>
<reference evidence="1 2" key="1">
    <citation type="submission" date="2016-09" db="EMBL/GenBank/DDBJ databases">
        <title>Rhizobium oryziradicis sp. nov., isolated from the root of rice.</title>
        <authorList>
            <person name="Zhao J."/>
            <person name="Zhang X."/>
        </authorList>
    </citation>
    <scope>NUCLEOTIDE SEQUENCE [LARGE SCALE GENOMIC DNA]</scope>
    <source>
        <strain evidence="1 2">N19</strain>
    </source>
</reference>
<dbReference type="EMBL" id="MKIM01000019">
    <property type="protein sequence ID" value="OLP46692.1"/>
    <property type="molecule type" value="Genomic_DNA"/>
</dbReference>
<evidence type="ECO:0000313" key="2">
    <source>
        <dbReference type="Proteomes" id="UP000186894"/>
    </source>
</evidence>
<keyword evidence="2" id="KW-1185">Reference proteome</keyword>
<dbReference type="Proteomes" id="UP000186894">
    <property type="component" value="Unassembled WGS sequence"/>
</dbReference>
<evidence type="ECO:0000313" key="1">
    <source>
        <dbReference type="EMBL" id="OLP46692.1"/>
    </source>
</evidence>
<dbReference type="AlphaFoldDB" id="A0A1Q8ZXB2"/>
<proteinExistence type="predicted"/>
<protein>
    <recommendedName>
        <fullName evidence="3">TonB C-terminal domain-containing protein</fullName>
    </recommendedName>
</protein>
<comment type="caution">
    <text evidence="1">The sequence shown here is derived from an EMBL/GenBank/DDBJ whole genome shotgun (WGS) entry which is preliminary data.</text>
</comment>
<sequence>MEIEHMIHKPRRATKITVFLTAVSVMWMFAFSISSAQDAPVNSKLNDTILACFMPPPGATHIAVISATFAEDGSFKEKPKIVESGEGSIDAAFAAAALRAVMRCEPRIAEFHLKGVVSFRFDPSSMSLGTQTTDIPDVPSPARLQAMATAADQLRDIVKKRRQSGQSISPTQPEIAPLLSVLCAPQEAERLKNASLKQYELVSQYARHVNTVMAVYEAETERGPQALITERTRQLGACFDATLWTGTVTLSMFETFFSATPALSNSPEWIVTRKTFHKSLFTATEGVLDGYRLDGIGSDWCLARIRPLDAMTRELIPTMPAEQKKRLRQSLRLAAKCGPKVQEQLQPIAKTIER</sequence>
<organism evidence="1 2">
    <name type="scientific">Rhizobium oryziradicis</name>
    <dbReference type="NCBI Taxonomy" id="1867956"/>
    <lineage>
        <taxon>Bacteria</taxon>
        <taxon>Pseudomonadati</taxon>
        <taxon>Pseudomonadota</taxon>
        <taxon>Alphaproteobacteria</taxon>
        <taxon>Hyphomicrobiales</taxon>
        <taxon>Rhizobiaceae</taxon>
        <taxon>Rhizobium/Agrobacterium group</taxon>
        <taxon>Rhizobium</taxon>
    </lineage>
</organism>
<name>A0A1Q8ZXB2_9HYPH</name>